<evidence type="ECO:0000313" key="2">
    <source>
        <dbReference type="EMBL" id="EEF48082.1"/>
    </source>
</evidence>
<dbReference type="PANTHER" id="PTHR35277">
    <property type="entry name" value="OS09G0363700 PROTEIN"/>
    <property type="match status" value="1"/>
</dbReference>
<evidence type="ECO:0000256" key="1">
    <source>
        <dbReference type="SAM" id="MobiDB-lite"/>
    </source>
</evidence>
<dbReference type="eggNOG" id="ENOG502S1A3">
    <property type="taxonomic scope" value="Eukaryota"/>
</dbReference>
<dbReference type="InParanoid" id="B9RK84"/>
<dbReference type="Proteomes" id="UP000008311">
    <property type="component" value="Unassembled WGS sequence"/>
</dbReference>
<feature type="region of interest" description="Disordered" evidence="1">
    <location>
        <begin position="77"/>
        <end position="97"/>
    </location>
</feature>
<reference evidence="3" key="1">
    <citation type="journal article" date="2010" name="Nat. Biotechnol.">
        <title>Draft genome sequence of the oilseed species Ricinus communis.</title>
        <authorList>
            <person name="Chan A.P."/>
            <person name="Crabtree J."/>
            <person name="Zhao Q."/>
            <person name="Lorenzi H."/>
            <person name="Orvis J."/>
            <person name="Puiu D."/>
            <person name="Melake-Berhan A."/>
            <person name="Jones K.M."/>
            <person name="Redman J."/>
            <person name="Chen G."/>
            <person name="Cahoon E.B."/>
            <person name="Gedil M."/>
            <person name="Stanke M."/>
            <person name="Haas B.J."/>
            <person name="Wortman J.R."/>
            <person name="Fraser-Liggett C.M."/>
            <person name="Ravel J."/>
            <person name="Rabinowicz P.D."/>
        </authorList>
    </citation>
    <scope>NUCLEOTIDE SEQUENCE [LARGE SCALE GENOMIC DNA]</scope>
    <source>
        <strain evidence="3">cv. Hale</strain>
    </source>
</reference>
<dbReference type="FunCoup" id="B9RK84">
    <property type="interactions" value="33"/>
</dbReference>
<organism evidence="2 3">
    <name type="scientific">Ricinus communis</name>
    <name type="common">Castor bean</name>
    <dbReference type="NCBI Taxonomy" id="3988"/>
    <lineage>
        <taxon>Eukaryota</taxon>
        <taxon>Viridiplantae</taxon>
        <taxon>Streptophyta</taxon>
        <taxon>Embryophyta</taxon>
        <taxon>Tracheophyta</taxon>
        <taxon>Spermatophyta</taxon>
        <taxon>Magnoliopsida</taxon>
        <taxon>eudicotyledons</taxon>
        <taxon>Gunneridae</taxon>
        <taxon>Pentapetalae</taxon>
        <taxon>rosids</taxon>
        <taxon>fabids</taxon>
        <taxon>Malpighiales</taxon>
        <taxon>Euphorbiaceae</taxon>
        <taxon>Acalyphoideae</taxon>
        <taxon>Acalypheae</taxon>
        <taxon>Ricinus</taxon>
    </lineage>
</organism>
<protein>
    <submittedName>
        <fullName evidence="2">Uncharacterized protein</fullName>
    </submittedName>
</protein>
<proteinExistence type="predicted"/>
<dbReference type="AlphaFoldDB" id="B9RK84"/>
<dbReference type="STRING" id="3988.B9RK84"/>
<feature type="region of interest" description="Disordered" evidence="1">
    <location>
        <begin position="170"/>
        <end position="199"/>
    </location>
</feature>
<name>B9RK84_RICCO</name>
<feature type="compositionally biased region" description="Basic and acidic residues" evidence="1">
    <location>
        <begin position="78"/>
        <end position="97"/>
    </location>
</feature>
<sequence length="229" mass="25286">MVGNGVADENVKAPNIFERAKEEIQAVIHTTGKLHLHHKETHGSSDIDENTPLDAVRAPNVFERAKEEIEALIQTIHTHKDSENHEKRDQSVKLEAENDGVKPSVSLIERAKEEIETIIHHDKTPHHYKETYGRNDDIEETPIDEIKGPGMFQRAKEEIEAIVEAIHPKKETSGFDSSSPLRKEEDGGLGASIGRGLEKVCSPDKEGGLGASIGKGLEKVCSPWGSKKD</sequence>
<accession>B9RK84</accession>
<evidence type="ECO:0000313" key="3">
    <source>
        <dbReference type="Proteomes" id="UP000008311"/>
    </source>
</evidence>
<keyword evidence="3" id="KW-1185">Reference proteome</keyword>
<gene>
    <name evidence="2" type="ORF">RCOM_1047200</name>
</gene>
<dbReference type="PANTHER" id="PTHR35277:SF10">
    <property type="entry name" value="OS09G0363700 PROTEIN"/>
    <property type="match status" value="1"/>
</dbReference>
<dbReference type="EMBL" id="EQ973784">
    <property type="protein sequence ID" value="EEF48082.1"/>
    <property type="molecule type" value="Genomic_DNA"/>
</dbReference>